<dbReference type="Proteomes" id="UP000283269">
    <property type="component" value="Unassembled WGS sequence"/>
</dbReference>
<name>A0A409XEE1_PSICY</name>
<organism evidence="1 2">
    <name type="scientific">Psilocybe cyanescens</name>
    <dbReference type="NCBI Taxonomy" id="93625"/>
    <lineage>
        <taxon>Eukaryota</taxon>
        <taxon>Fungi</taxon>
        <taxon>Dikarya</taxon>
        <taxon>Basidiomycota</taxon>
        <taxon>Agaricomycotina</taxon>
        <taxon>Agaricomycetes</taxon>
        <taxon>Agaricomycetidae</taxon>
        <taxon>Agaricales</taxon>
        <taxon>Agaricineae</taxon>
        <taxon>Strophariaceae</taxon>
        <taxon>Psilocybe</taxon>
    </lineage>
</organism>
<gene>
    <name evidence="1" type="ORF">CVT25_006474</name>
</gene>
<dbReference type="STRING" id="93625.A0A409XEE1"/>
<evidence type="ECO:0000313" key="1">
    <source>
        <dbReference type="EMBL" id="PPQ89101.1"/>
    </source>
</evidence>
<dbReference type="InParanoid" id="A0A409XEE1"/>
<protein>
    <submittedName>
        <fullName evidence="1">Uncharacterized protein</fullName>
    </submittedName>
</protein>
<dbReference type="EMBL" id="NHYD01001946">
    <property type="protein sequence ID" value="PPQ89101.1"/>
    <property type="molecule type" value="Genomic_DNA"/>
</dbReference>
<comment type="caution">
    <text evidence="1">The sequence shown here is derived from an EMBL/GenBank/DDBJ whole genome shotgun (WGS) entry which is preliminary data.</text>
</comment>
<evidence type="ECO:0000313" key="2">
    <source>
        <dbReference type="Proteomes" id="UP000283269"/>
    </source>
</evidence>
<sequence length="157" mass="17770">MIVASKFGRRLLWAIQQAAHVLLWPRLVRVLYRSPKPSQRILSRDTVDFVKDDAWTIRAGLRFEADEQIRQRYDFMLGDCPLPCLWGLSLLGTSLRVYCGEVVTGDVEPAFENCPSPGGIFPRNFLEGAWNIDILSQEGFAKMKEIVRDIVGNVTAS</sequence>
<keyword evidence="2" id="KW-1185">Reference proteome</keyword>
<reference evidence="1 2" key="1">
    <citation type="journal article" date="2018" name="Evol. Lett.">
        <title>Horizontal gene cluster transfer increased hallucinogenic mushroom diversity.</title>
        <authorList>
            <person name="Reynolds H.T."/>
            <person name="Vijayakumar V."/>
            <person name="Gluck-Thaler E."/>
            <person name="Korotkin H.B."/>
            <person name="Matheny P.B."/>
            <person name="Slot J.C."/>
        </authorList>
    </citation>
    <scope>NUCLEOTIDE SEQUENCE [LARGE SCALE GENOMIC DNA]</scope>
    <source>
        <strain evidence="1 2">2631</strain>
    </source>
</reference>
<dbReference type="OrthoDB" id="3255221at2759"/>
<accession>A0A409XEE1</accession>
<dbReference type="AlphaFoldDB" id="A0A409XEE1"/>
<proteinExistence type="predicted"/>